<dbReference type="PIRSF" id="PIRSF000939">
    <property type="entry name" value="MAPK_Ptase"/>
    <property type="match status" value="1"/>
</dbReference>
<protein>
    <recommendedName>
        <fullName evidence="4">Dual specificity protein phosphatase</fullName>
        <ecNumber evidence="4">3.1.3.16</ecNumber>
        <ecNumber evidence="4">3.1.3.48</ecNumber>
    </recommendedName>
</protein>
<dbReference type="GO" id="GO:0008330">
    <property type="term" value="F:protein tyrosine/threonine phosphatase activity"/>
    <property type="evidence" value="ECO:0007669"/>
    <property type="project" value="TreeGrafter"/>
</dbReference>
<dbReference type="Pfam" id="PF00782">
    <property type="entry name" value="DSPc"/>
    <property type="match status" value="1"/>
</dbReference>
<dbReference type="InterPro" id="IPR001763">
    <property type="entry name" value="Rhodanese-like_dom"/>
</dbReference>
<dbReference type="PROSITE" id="PS50206">
    <property type="entry name" value="RHODANESE_3"/>
    <property type="match status" value="1"/>
</dbReference>
<dbReference type="InterPro" id="IPR020422">
    <property type="entry name" value="TYR_PHOSPHATASE_DUAL_dom"/>
</dbReference>
<dbReference type="SMART" id="SM00195">
    <property type="entry name" value="DSPc"/>
    <property type="match status" value="1"/>
</dbReference>
<dbReference type="GO" id="GO:0017017">
    <property type="term" value="F:MAP kinase tyrosine/serine/threonine phosphatase activity"/>
    <property type="evidence" value="ECO:0007669"/>
    <property type="project" value="InterPro"/>
</dbReference>
<dbReference type="FunFam" id="3.40.250.10:FF:000054">
    <property type="entry name" value="Dual specificity phosphatase 9"/>
    <property type="match status" value="1"/>
</dbReference>
<dbReference type="GO" id="GO:0033550">
    <property type="term" value="F:MAP kinase tyrosine phosphatase activity"/>
    <property type="evidence" value="ECO:0007669"/>
    <property type="project" value="TreeGrafter"/>
</dbReference>
<dbReference type="PANTHER" id="PTHR10159">
    <property type="entry name" value="DUAL SPECIFICITY PROTEIN PHOSPHATASE"/>
    <property type="match status" value="1"/>
</dbReference>
<dbReference type="GO" id="GO:0005829">
    <property type="term" value="C:cytosol"/>
    <property type="evidence" value="ECO:0007669"/>
    <property type="project" value="TreeGrafter"/>
</dbReference>
<feature type="domain" description="Rhodanese" evidence="8">
    <location>
        <begin position="29"/>
        <end position="146"/>
    </location>
</feature>
<dbReference type="Gene3D" id="3.90.190.10">
    <property type="entry name" value="Protein tyrosine phosphatase superfamily"/>
    <property type="match status" value="1"/>
</dbReference>
<dbReference type="InterPro" id="IPR000387">
    <property type="entry name" value="Tyr_Pase_dom"/>
</dbReference>
<organism evidence="9 10">
    <name type="scientific">Bemisia tabaci</name>
    <name type="common">Sweetpotato whitefly</name>
    <name type="synonym">Aleurodes tabaci</name>
    <dbReference type="NCBI Taxonomy" id="7038"/>
    <lineage>
        <taxon>Eukaryota</taxon>
        <taxon>Metazoa</taxon>
        <taxon>Ecdysozoa</taxon>
        <taxon>Arthropoda</taxon>
        <taxon>Hexapoda</taxon>
        <taxon>Insecta</taxon>
        <taxon>Pterygota</taxon>
        <taxon>Neoptera</taxon>
        <taxon>Paraneoptera</taxon>
        <taxon>Hemiptera</taxon>
        <taxon>Sternorrhyncha</taxon>
        <taxon>Aleyrodoidea</taxon>
        <taxon>Aleyrodidae</taxon>
        <taxon>Aleyrodinae</taxon>
        <taxon>Bemisia</taxon>
    </lineage>
</organism>
<keyword evidence="2 4" id="KW-0378">Hydrolase</keyword>
<dbReference type="InterPro" id="IPR008343">
    <property type="entry name" value="MKP"/>
</dbReference>
<dbReference type="PROSITE" id="PS50056">
    <property type="entry name" value="TYR_PHOSPHATASE_2"/>
    <property type="match status" value="1"/>
</dbReference>
<dbReference type="InterPro" id="IPR029021">
    <property type="entry name" value="Prot-tyrosine_phosphatase-like"/>
</dbReference>
<keyword evidence="10" id="KW-1185">Reference proteome</keyword>
<evidence type="ECO:0000259" key="7">
    <source>
        <dbReference type="PROSITE" id="PS50056"/>
    </source>
</evidence>
<evidence type="ECO:0000313" key="10">
    <source>
        <dbReference type="Proteomes" id="UP001152759"/>
    </source>
</evidence>
<dbReference type="Proteomes" id="UP001152759">
    <property type="component" value="Chromosome 4"/>
</dbReference>
<dbReference type="PRINTS" id="PR01764">
    <property type="entry name" value="MAPKPHPHTASE"/>
</dbReference>
<dbReference type="Gene3D" id="3.40.250.10">
    <property type="entry name" value="Rhodanese-like domain"/>
    <property type="match status" value="1"/>
</dbReference>
<dbReference type="KEGG" id="btab:109044501"/>
<dbReference type="SUPFAM" id="SSF52821">
    <property type="entry name" value="Rhodanese/Cell cycle control phosphatase"/>
    <property type="match status" value="1"/>
</dbReference>
<dbReference type="AlphaFoldDB" id="A0A9P0AAW7"/>
<comment type="similarity">
    <text evidence="1 4">Belongs to the protein-tyrosine phosphatase family. Non-receptor class dual specificity subfamily.</text>
</comment>
<comment type="catalytic activity">
    <reaction evidence="4">
        <text>O-phospho-L-threonyl-[protein] + H2O = L-threonyl-[protein] + phosphate</text>
        <dbReference type="Rhea" id="RHEA:47004"/>
        <dbReference type="Rhea" id="RHEA-COMP:11060"/>
        <dbReference type="Rhea" id="RHEA-COMP:11605"/>
        <dbReference type="ChEBI" id="CHEBI:15377"/>
        <dbReference type="ChEBI" id="CHEBI:30013"/>
        <dbReference type="ChEBI" id="CHEBI:43474"/>
        <dbReference type="ChEBI" id="CHEBI:61977"/>
        <dbReference type="EC" id="3.1.3.16"/>
    </reaction>
</comment>
<dbReference type="CDD" id="cd01446">
    <property type="entry name" value="DSP_MapKP"/>
    <property type="match status" value="1"/>
</dbReference>
<dbReference type="EC" id="3.1.3.48" evidence="4"/>
<evidence type="ECO:0000313" key="9">
    <source>
        <dbReference type="EMBL" id="CAH0388609.1"/>
    </source>
</evidence>
<evidence type="ECO:0000256" key="1">
    <source>
        <dbReference type="ARBA" id="ARBA00008601"/>
    </source>
</evidence>
<dbReference type="OrthoDB" id="165342at2759"/>
<evidence type="ECO:0000259" key="8">
    <source>
        <dbReference type="PROSITE" id="PS50206"/>
    </source>
</evidence>
<proteinExistence type="inferred from homology"/>
<dbReference type="SMART" id="SM00450">
    <property type="entry name" value="RHOD"/>
    <property type="match status" value="1"/>
</dbReference>
<sequence>MPEEEINVTRASVECFVQSDWLFRELRLNPSKLIILDCRSSYEFSESHIRHAVNFSIPSIMLRRLAAGKIDLISTIKCRELKDQIMHGYNEKFFVIYGDADDVRSSSHDLNVMRVLTKRLQQDGCRVFNLQDGFAQFRQQYPEFCESFTELDTPTEPNADSLLTMPLMGLRSLRISSITLKRNKELTSASTSSTDSSESDERCDSSVCLEEDREFPVEIVPYLFLGNAANSEDLVSLSKHKIQYILNVTPDLPNVFEKSNSFKYMQIPIADHWSQNLASFFPKAIQFIDEGRSQEKGVLVHCVAGVSRSVTITVAYLMARLKLNLNDAFSLVRSRKSNVAPNFHFMEQLFTFEKELALGDDEQKKERKVCERCENKAEGTQACSCQTSVGFFSPLMIGQTPDSGIEFDRWTPGSGD</sequence>
<evidence type="ECO:0000256" key="2">
    <source>
        <dbReference type="ARBA" id="ARBA00022801"/>
    </source>
</evidence>
<evidence type="ECO:0000256" key="5">
    <source>
        <dbReference type="PIRSR" id="PIRSR000939-1"/>
    </source>
</evidence>
<keyword evidence="3 4" id="KW-0904">Protein phosphatase</keyword>
<dbReference type="SUPFAM" id="SSF52799">
    <property type="entry name" value="(Phosphotyrosine protein) phosphatases II"/>
    <property type="match status" value="1"/>
</dbReference>
<feature type="domain" description="Tyrosine specific protein phosphatases" evidence="7">
    <location>
        <begin position="278"/>
        <end position="339"/>
    </location>
</feature>
<dbReference type="InterPro" id="IPR000340">
    <property type="entry name" value="Dual-sp_phosphatase_cat-dom"/>
</dbReference>
<comment type="catalytic activity">
    <reaction evidence="4">
        <text>O-phospho-L-tyrosyl-[protein] + H2O = L-tyrosyl-[protein] + phosphate</text>
        <dbReference type="Rhea" id="RHEA:10684"/>
        <dbReference type="Rhea" id="RHEA-COMP:10136"/>
        <dbReference type="Rhea" id="RHEA-COMP:20101"/>
        <dbReference type="ChEBI" id="CHEBI:15377"/>
        <dbReference type="ChEBI" id="CHEBI:43474"/>
        <dbReference type="ChEBI" id="CHEBI:46858"/>
        <dbReference type="ChEBI" id="CHEBI:61978"/>
        <dbReference type="EC" id="3.1.3.48"/>
    </reaction>
</comment>
<dbReference type="Pfam" id="PF00581">
    <property type="entry name" value="Rhodanese"/>
    <property type="match status" value="1"/>
</dbReference>
<evidence type="ECO:0000256" key="3">
    <source>
        <dbReference type="ARBA" id="ARBA00022912"/>
    </source>
</evidence>
<dbReference type="GO" id="GO:0004722">
    <property type="term" value="F:protein serine/threonine phosphatase activity"/>
    <property type="evidence" value="ECO:0007669"/>
    <property type="project" value="UniProtKB-EC"/>
</dbReference>
<dbReference type="PROSITE" id="PS50054">
    <property type="entry name" value="TYR_PHOSPHATASE_DUAL"/>
    <property type="match status" value="1"/>
</dbReference>
<gene>
    <name evidence="9" type="ORF">BEMITA_LOCUS7514</name>
</gene>
<reference evidence="9" key="1">
    <citation type="submission" date="2021-12" db="EMBL/GenBank/DDBJ databases">
        <authorList>
            <person name="King R."/>
        </authorList>
    </citation>
    <scope>NUCLEOTIDE SEQUENCE</scope>
</reference>
<dbReference type="PANTHER" id="PTHR10159:SF519">
    <property type="entry name" value="DUAL SPECIFICITY PROTEIN PHOSPHATASE MPK3"/>
    <property type="match status" value="1"/>
</dbReference>
<dbReference type="InterPro" id="IPR036873">
    <property type="entry name" value="Rhodanese-like_dom_sf"/>
</dbReference>
<feature type="domain" description="Tyrosine-protein phosphatase" evidence="6">
    <location>
        <begin position="215"/>
        <end position="358"/>
    </location>
</feature>
<evidence type="ECO:0000259" key="6">
    <source>
        <dbReference type="PROSITE" id="PS50054"/>
    </source>
</evidence>
<dbReference type="EC" id="3.1.3.16" evidence="4"/>
<feature type="active site" description="Phosphocysteine intermediate" evidence="5">
    <location>
        <position position="302"/>
    </location>
</feature>
<name>A0A9P0AAW7_BEMTA</name>
<accession>A0A9P0AAW7</accession>
<dbReference type="EMBL" id="OU963865">
    <property type="protein sequence ID" value="CAH0388609.1"/>
    <property type="molecule type" value="Genomic_DNA"/>
</dbReference>
<evidence type="ECO:0000256" key="4">
    <source>
        <dbReference type="PIRNR" id="PIRNR000939"/>
    </source>
</evidence>
<dbReference type="GO" id="GO:0043409">
    <property type="term" value="P:negative regulation of MAPK cascade"/>
    <property type="evidence" value="ECO:0007669"/>
    <property type="project" value="TreeGrafter"/>
</dbReference>
<dbReference type="CDD" id="cd14566">
    <property type="entry name" value="DSP_MKP_classII"/>
    <property type="match status" value="1"/>
</dbReference>